<proteinExistence type="predicted"/>
<gene>
    <name evidence="1" type="ORF">GCM10009083_24250</name>
</gene>
<evidence type="ECO:0000313" key="1">
    <source>
        <dbReference type="EMBL" id="GGJ06417.1"/>
    </source>
</evidence>
<sequence length="63" mass="7187">MSAGSAELARWIAAGPNTWRIGKWTVYRSLLPQPVFWVSSGSGRPKRVETREQVLEMINENRD</sequence>
<comment type="caution">
    <text evidence="1">The sequence shown here is derived from an EMBL/GenBank/DDBJ whole genome shotgun (WGS) entry which is preliminary data.</text>
</comment>
<keyword evidence="2" id="KW-1185">Reference proteome</keyword>
<organism evidence="1 2">
    <name type="scientific">Halopseudomonas pertucinogena</name>
    <dbReference type="NCBI Taxonomy" id="86175"/>
    <lineage>
        <taxon>Bacteria</taxon>
        <taxon>Pseudomonadati</taxon>
        <taxon>Pseudomonadota</taxon>
        <taxon>Gammaproteobacteria</taxon>
        <taxon>Pseudomonadales</taxon>
        <taxon>Pseudomonadaceae</taxon>
        <taxon>Halopseudomonas</taxon>
    </lineage>
</organism>
<name>A0ABQ2CRS5_9GAMM</name>
<protein>
    <recommendedName>
        <fullName evidence="3">Excisionase</fullName>
    </recommendedName>
</protein>
<accession>A0ABQ2CRS5</accession>
<dbReference type="Proteomes" id="UP000633263">
    <property type="component" value="Unassembled WGS sequence"/>
</dbReference>
<evidence type="ECO:0008006" key="3">
    <source>
        <dbReference type="Google" id="ProtNLM"/>
    </source>
</evidence>
<dbReference type="RefSeq" id="WP_188636917.1">
    <property type="nucleotide sequence ID" value="NZ_BMNN01000006.1"/>
</dbReference>
<reference evidence="2" key="1">
    <citation type="journal article" date="2019" name="Int. J. Syst. Evol. Microbiol.">
        <title>The Global Catalogue of Microorganisms (GCM) 10K type strain sequencing project: providing services to taxonomists for standard genome sequencing and annotation.</title>
        <authorList>
            <consortium name="The Broad Institute Genomics Platform"/>
            <consortium name="The Broad Institute Genome Sequencing Center for Infectious Disease"/>
            <person name="Wu L."/>
            <person name="Ma J."/>
        </authorList>
    </citation>
    <scope>NUCLEOTIDE SEQUENCE [LARGE SCALE GENOMIC DNA]</scope>
    <source>
        <strain evidence="2">JCM 11590</strain>
    </source>
</reference>
<dbReference type="EMBL" id="BMNN01000006">
    <property type="protein sequence ID" value="GGJ06417.1"/>
    <property type="molecule type" value="Genomic_DNA"/>
</dbReference>
<evidence type="ECO:0000313" key="2">
    <source>
        <dbReference type="Proteomes" id="UP000633263"/>
    </source>
</evidence>